<evidence type="ECO:0000313" key="2">
    <source>
        <dbReference type="Proteomes" id="UP001152759"/>
    </source>
</evidence>
<name>A0A9P0F5P3_BEMTA</name>
<organism evidence="1 2">
    <name type="scientific">Bemisia tabaci</name>
    <name type="common">Sweetpotato whitefly</name>
    <name type="synonym">Aleurodes tabaci</name>
    <dbReference type="NCBI Taxonomy" id="7038"/>
    <lineage>
        <taxon>Eukaryota</taxon>
        <taxon>Metazoa</taxon>
        <taxon>Ecdysozoa</taxon>
        <taxon>Arthropoda</taxon>
        <taxon>Hexapoda</taxon>
        <taxon>Insecta</taxon>
        <taxon>Pterygota</taxon>
        <taxon>Neoptera</taxon>
        <taxon>Paraneoptera</taxon>
        <taxon>Hemiptera</taxon>
        <taxon>Sternorrhyncha</taxon>
        <taxon>Aleyrodoidea</taxon>
        <taxon>Aleyrodidae</taxon>
        <taxon>Aleyrodinae</taxon>
        <taxon>Bemisia</taxon>
    </lineage>
</organism>
<keyword evidence="2" id="KW-1185">Reference proteome</keyword>
<protein>
    <submittedName>
        <fullName evidence="1">Uncharacterized protein</fullName>
    </submittedName>
</protein>
<dbReference type="EMBL" id="OU963866">
    <property type="protein sequence ID" value="CAH0390058.1"/>
    <property type="molecule type" value="Genomic_DNA"/>
</dbReference>
<accession>A0A9P0F5P3</accession>
<reference evidence="1" key="1">
    <citation type="submission" date="2021-12" db="EMBL/GenBank/DDBJ databases">
        <authorList>
            <person name="King R."/>
        </authorList>
    </citation>
    <scope>NUCLEOTIDE SEQUENCE</scope>
</reference>
<sequence length="104" mass="11779">MYEAKCLVMDYPHHVTQQHHQAPQHHIHQLHQLTTPDTTQSRWTQYQQLWRQHHMFNNFNNNNGIVGSGAPTGPLSRQFIGSDRCLAALASPALGAIPSSKMLT</sequence>
<dbReference type="AlphaFoldDB" id="A0A9P0F5P3"/>
<proteinExistence type="predicted"/>
<evidence type="ECO:0000313" key="1">
    <source>
        <dbReference type="EMBL" id="CAH0390058.1"/>
    </source>
</evidence>
<gene>
    <name evidence="1" type="ORF">BEMITA_LOCUS8818</name>
</gene>
<dbReference type="Proteomes" id="UP001152759">
    <property type="component" value="Chromosome 5"/>
</dbReference>